<reference evidence="1" key="1">
    <citation type="journal article" date="2011" name="J. Bacteriol.">
        <title>Genome Sequence of an Erwinia amylovora Strain with Pathogenicity Restricted to Rubus Plants.</title>
        <authorList>
            <person name="Powney R."/>
            <person name="Smits T.H."/>
            <person name="Sawbridge T."/>
            <person name="Frey B."/>
            <person name="Blom J."/>
            <person name="Frey J.E."/>
            <person name="Plummer K.M."/>
            <person name="Beer S.V."/>
            <person name="Luck J."/>
            <person name="Duffy B."/>
            <person name="Rodoni B."/>
        </authorList>
    </citation>
    <scope>NUCLEOTIDE SEQUENCE</scope>
    <source>
        <strain evidence="1">ATCC BAA-2158</strain>
    </source>
</reference>
<proteinExistence type="predicted"/>
<dbReference type="AlphaFoldDB" id="E5BAM0"/>
<protein>
    <submittedName>
        <fullName evidence="1">Uncharacterized protein</fullName>
    </submittedName>
</protein>
<gene>
    <name evidence="1" type="ORF">EAIL5_3707</name>
</gene>
<evidence type="ECO:0000313" key="1">
    <source>
        <dbReference type="EMBL" id="CBX82527.1"/>
    </source>
</evidence>
<sequence length="34" mass="3857">MVNTIEVNMKEINFSDARQNPAAVLQQATDRVPR</sequence>
<dbReference type="EMBL" id="FR719198">
    <property type="protein sequence ID" value="CBX82527.1"/>
    <property type="molecule type" value="Genomic_DNA"/>
</dbReference>
<name>E5BAM0_ERWAM</name>
<accession>E5BAM0</accession>
<dbReference type="Gene3D" id="3.40.1620.10">
    <property type="entry name" value="YefM-like domain"/>
    <property type="match status" value="1"/>
</dbReference>
<organism evidence="1">
    <name type="scientific">Erwinia amylovora ATCC BAA-2158</name>
    <dbReference type="NCBI Taxonomy" id="889211"/>
    <lineage>
        <taxon>Bacteria</taxon>
        <taxon>Pseudomonadati</taxon>
        <taxon>Pseudomonadota</taxon>
        <taxon>Gammaproteobacteria</taxon>
        <taxon>Enterobacterales</taxon>
        <taxon>Erwiniaceae</taxon>
        <taxon>Erwinia</taxon>
    </lineage>
</organism>